<gene>
    <name evidence="2" type="ORF">SAMN02745724_00474</name>
</gene>
<dbReference type="Pfam" id="PF13673">
    <property type="entry name" value="Acetyltransf_10"/>
    <property type="match status" value="1"/>
</dbReference>
<evidence type="ECO:0000259" key="1">
    <source>
        <dbReference type="PROSITE" id="PS51186"/>
    </source>
</evidence>
<dbReference type="OrthoDB" id="9796171at2"/>
<dbReference type="RefSeq" id="WP_091979675.1">
    <property type="nucleotide sequence ID" value="NZ_FOLO01000002.1"/>
</dbReference>
<dbReference type="Gene3D" id="3.40.630.30">
    <property type="match status" value="1"/>
</dbReference>
<dbReference type="Proteomes" id="UP000198862">
    <property type="component" value="Unassembled WGS sequence"/>
</dbReference>
<dbReference type="AlphaFoldDB" id="A0A1I1F0W0"/>
<dbReference type="InterPro" id="IPR016181">
    <property type="entry name" value="Acyl_CoA_acyltransferase"/>
</dbReference>
<dbReference type="InterPro" id="IPR000182">
    <property type="entry name" value="GNAT_dom"/>
</dbReference>
<name>A0A1I1F0W0_9GAMM</name>
<keyword evidence="3" id="KW-1185">Reference proteome</keyword>
<dbReference type="CDD" id="cd04301">
    <property type="entry name" value="NAT_SF"/>
    <property type="match status" value="1"/>
</dbReference>
<dbReference type="STRING" id="1123010.SAMN02745724_00474"/>
<organism evidence="2 3">
    <name type="scientific">Pseudoalteromonas denitrificans DSM 6059</name>
    <dbReference type="NCBI Taxonomy" id="1123010"/>
    <lineage>
        <taxon>Bacteria</taxon>
        <taxon>Pseudomonadati</taxon>
        <taxon>Pseudomonadota</taxon>
        <taxon>Gammaproteobacteria</taxon>
        <taxon>Alteromonadales</taxon>
        <taxon>Pseudoalteromonadaceae</taxon>
        <taxon>Pseudoalteromonas</taxon>
    </lineage>
</organism>
<protein>
    <submittedName>
        <fullName evidence="2">ElaA protein</fullName>
    </submittedName>
</protein>
<dbReference type="GO" id="GO:0016747">
    <property type="term" value="F:acyltransferase activity, transferring groups other than amino-acyl groups"/>
    <property type="evidence" value="ECO:0007669"/>
    <property type="project" value="InterPro"/>
</dbReference>
<dbReference type="PROSITE" id="PS51186">
    <property type="entry name" value="GNAT"/>
    <property type="match status" value="1"/>
</dbReference>
<evidence type="ECO:0000313" key="3">
    <source>
        <dbReference type="Proteomes" id="UP000198862"/>
    </source>
</evidence>
<evidence type="ECO:0000313" key="2">
    <source>
        <dbReference type="EMBL" id="SFB91398.1"/>
    </source>
</evidence>
<dbReference type="SUPFAM" id="SSF55729">
    <property type="entry name" value="Acyl-CoA N-acyltransferases (Nat)"/>
    <property type="match status" value="1"/>
</dbReference>
<accession>A0A1I1F0W0</accession>
<reference evidence="2 3" key="1">
    <citation type="submission" date="2016-10" db="EMBL/GenBank/DDBJ databases">
        <authorList>
            <person name="de Groot N.N."/>
        </authorList>
    </citation>
    <scope>NUCLEOTIDE SEQUENCE [LARGE SCALE GENOMIC DNA]</scope>
    <source>
        <strain evidence="2 3">DSM 6059</strain>
    </source>
</reference>
<dbReference type="EMBL" id="FOLO01000002">
    <property type="protein sequence ID" value="SFB91398.1"/>
    <property type="molecule type" value="Genomic_DNA"/>
</dbReference>
<sequence>MLNKITKSFNELTTNELYQSLKLRVDVFVVEQNCVYPELDDLDMHEHTRHVLIYDDEELLAYARCLAPKTVFTHEPAIGRVVVSKLGRGKGLAKELMLCAIKECELFWPEHMIKISAQTYLLFFYQSLGLEVVGDAYLEDGIEHQDMIKRA</sequence>
<proteinExistence type="predicted"/>
<feature type="domain" description="N-acetyltransferase" evidence="1">
    <location>
        <begin position="7"/>
        <end position="151"/>
    </location>
</feature>